<evidence type="ECO:0000313" key="2">
    <source>
        <dbReference type="EMBL" id="ORY46565.1"/>
    </source>
</evidence>
<evidence type="ECO:0000256" key="1">
    <source>
        <dbReference type="SAM" id="MobiDB-lite"/>
    </source>
</evidence>
<evidence type="ECO:0000313" key="3">
    <source>
        <dbReference type="Proteomes" id="UP000193642"/>
    </source>
</evidence>
<reference evidence="2 3" key="1">
    <citation type="submission" date="2016-07" db="EMBL/GenBank/DDBJ databases">
        <title>Pervasive Adenine N6-methylation of Active Genes in Fungi.</title>
        <authorList>
            <consortium name="DOE Joint Genome Institute"/>
            <person name="Mondo S.J."/>
            <person name="Dannebaum R.O."/>
            <person name="Kuo R.C."/>
            <person name="Labutti K."/>
            <person name="Haridas S."/>
            <person name="Kuo A."/>
            <person name="Salamov A."/>
            <person name="Ahrendt S.R."/>
            <person name="Lipzen A."/>
            <person name="Sullivan W."/>
            <person name="Andreopoulos W.B."/>
            <person name="Clum A."/>
            <person name="Lindquist E."/>
            <person name="Daum C."/>
            <person name="Ramamoorthy G.K."/>
            <person name="Gryganskyi A."/>
            <person name="Culley D."/>
            <person name="Magnuson J.K."/>
            <person name="James T.Y."/>
            <person name="O'Malley M.A."/>
            <person name="Stajich J.E."/>
            <person name="Spatafora J.W."/>
            <person name="Visel A."/>
            <person name="Grigoriev I.V."/>
        </authorList>
    </citation>
    <scope>NUCLEOTIDE SEQUENCE [LARGE SCALE GENOMIC DNA]</scope>
    <source>
        <strain evidence="2 3">JEL800</strain>
    </source>
</reference>
<protein>
    <submittedName>
        <fullName evidence="2">Uncharacterized protein</fullName>
    </submittedName>
</protein>
<feature type="region of interest" description="Disordered" evidence="1">
    <location>
        <begin position="181"/>
        <end position="211"/>
    </location>
</feature>
<accession>A0A1Y2CJP4</accession>
<feature type="compositionally biased region" description="Polar residues" evidence="1">
    <location>
        <begin position="181"/>
        <end position="195"/>
    </location>
</feature>
<dbReference type="EMBL" id="MCGO01000016">
    <property type="protein sequence ID" value="ORY46565.1"/>
    <property type="molecule type" value="Genomic_DNA"/>
</dbReference>
<organism evidence="2 3">
    <name type="scientific">Rhizoclosmatium globosum</name>
    <dbReference type="NCBI Taxonomy" id="329046"/>
    <lineage>
        <taxon>Eukaryota</taxon>
        <taxon>Fungi</taxon>
        <taxon>Fungi incertae sedis</taxon>
        <taxon>Chytridiomycota</taxon>
        <taxon>Chytridiomycota incertae sedis</taxon>
        <taxon>Chytridiomycetes</taxon>
        <taxon>Chytridiales</taxon>
        <taxon>Chytriomycetaceae</taxon>
        <taxon>Rhizoclosmatium</taxon>
    </lineage>
</organism>
<dbReference type="Proteomes" id="UP000193642">
    <property type="component" value="Unassembled WGS sequence"/>
</dbReference>
<comment type="caution">
    <text evidence="2">The sequence shown here is derived from an EMBL/GenBank/DDBJ whole genome shotgun (WGS) entry which is preliminary data.</text>
</comment>
<dbReference type="AlphaFoldDB" id="A0A1Y2CJP4"/>
<name>A0A1Y2CJP4_9FUNG</name>
<proteinExistence type="predicted"/>
<gene>
    <name evidence="2" type="ORF">BCR33DRAFT_715611</name>
</gene>
<feature type="non-terminal residue" evidence="2">
    <location>
        <position position="1"/>
    </location>
</feature>
<sequence length="308" mass="34941">HRGHDSLDQIIGIYESLTVHTVSAMKLPAPEPSTIQTSVEQSSQSMYMSPAIRNETTHADSIDVSFTTVNTLEPLELSLAAPTKPTLRIRTSNPSFDTSSCEANGISSKESLNPVRRPIRRKRIEDESFANLTKVLSKYRCTDVVEGMINSVEVYSSKQQPSEKRDVMPMIALSAEPVVPTKSNYTSQPKTTSNEIKPDFEDSVMKPTGEQNTDCKLFNSWKSAREKLKPYRNTTSNAHNVLPSLEIQTPILSSNFQYRWKNRISLKETVYILRHKSTDDELTNEPLHLHLDLIQHWHLAMEINCKRK</sequence>
<keyword evidence="3" id="KW-1185">Reference proteome</keyword>